<proteinExistence type="predicted"/>
<evidence type="ECO:0000313" key="2">
    <source>
        <dbReference type="Proteomes" id="UP001408356"/>
    </source>
</evidence>
<protein>
    <submittedName>
        <fullName evidence="1">Uncharacterized protein</fullName>
    </submittedName>
</protein>
<gene>
    <name evidence="1" type="ORF">SUNI508_05555</name>
</gene>
<keyword evidence="2" id="KW-1185">Reference proteome</keyword>
<name>A0ABR2V3Y8_9PEZI</name>
<dbReference type="Proteomes" id="UP001408356">
    <property type="component" value="Unassembled WGS sequence"/>
</dbReference>
<organism evidence="1 2">
    <name type="scientific">Seiridium unicorne</name>
    <dbReference type="NCBI Taxonomy" id="138068"/>
    <lineage>
        <taxon>Eukaryota</taxon>
        <taxon>Fungi</taxon>
        <taxon>Dikarya</taxon>
        <taxon>Ascomycota</taxon>
        <taxon>Pezizomycotina</taxon>
        <taxon>Sordariomycetes</taxon>
        <taxon>Xylariomycetidae</taxon>
        <taxon>Amphisphaeriales</taxon>
        <taxon>Sporocadaceae</taxon>
        <taxon>Seiridium</taxon>
    </lineage>
</organism>
<accession>A0ABR2V3Y8</accession>
<comment type="caution">
    <text evidence="1">The sequence shown here is derived from an EMBL/GenBank/DDBJ whole genome shotgun (WGS) entry which is preliminary data.</text>
</comment>
<dbReference type="EMBL" id="JARVKF010000168">
    <property type="protein sequence ID" value="KAK9421625.1"/>
    <property type="molecule type" value="Genomic_DNA"/>
</dbReference>
<sequence>MPHPFSPEDFPINEEEEMYPGKIFYLKGTIHFKNEASVIDLTGKVKRRFDDFSQKFMQDVGRALEKAEDDQPKYSLNSSGSMMRTLKTIVDQQGEKVCDLNMTFVSFDNSSVRFPPGSEHSRHEIELYPVDDKVDKHECFIRHSIPYFWDLTNGQNGVLYKTLNQERVEVGKVSGYGWGKDAVLVFDEEEVDEVVAMATCIIMLNGKDAIDY</sequence>
<evidence type="ECO:0000313" key="1">
    <source>
        <dbReference type="EMBL" id="KAK9421625.1"/>
    </source>
</evidence>
<reference evidence="1 2" key="1">
    <citation type="journal article" date="2024" name="J. Plant Pathol.">
        <title>Sequence and assembly of the genome of Seiridium unicorne, isolate CBS 538.82, causal agent of cypress canker disease.</title>
        <authorList>
            <person name="Scali E."/>
            <person name="Rocca G.D."/>
            <person name="Danti R."/>
            <person name="Garbelotto M."/>
            <person name="Barberini S."/>
            <person name="Baroncelli R."/>
            <person name="Emiliani G."/>
        </authorList>
    </citation>
    <scope>NUCLEOTIDE SEQUENCE [LARGE SCALE GENOMIC DNA]</scope>
    <source>
        <strain evidence="1 2">BM-138-508</strain>
    </source>
</reference>